<evidence type="ECO:0000256" key="1">
    <source>
        <dbReference type="SAM" id="Phobius"/>
    </source>
</evidence>
<dbReference type="Proteomes" id="UP001595867">
    <property type="component" value="Unassembled WGS sequence"/>
</dbReference>
<dbReference type="EMBL" id="JBHSBL010000002">
    <property type="protein sequence ID" value="MFC4063660.1"/>
    <property type="molecule type" value="Genomic_DNA"/>
</dbReference>
<proteinExistence type="predicted"/>
<gene>
    <name evidence="2" type="ORF">ACFO0C_01860</name>
</gene>
<feature type="transmembrane region" description="Helical" evidence="1">
    <location>
        <begin position="86"/>
        <end position="107"/>
    </location>
</feature>
<keyword evidence="1" id="KW-0812">Transmembrane</keyword>
<comment type="caution">
    <text evidence="2">The sequence shown here is derived from an EMBL/GenBank/DDBJ whole genome shotgun (WGS) entry which is preliminary data.</text>
</comment>
<name>A0ABV8IPB4_9ACTN</name>
<dbReference type="RefSeq" id="WP_378064695.1">
    <property type="nucleotide sequence ID" value="NZ_JBHSBL010000002.1"/>
</dbReference>
<dbReference type="Pfam" id="PF12277">
    <property type="entry name" value="DUF3618"/>
    <property type="match status" value="1"/>
</dbReference>
<evidence type="ECO:0000313" key="2">
    <source>
        <dbReference type="EMBL" id="MFC4063660.1"/>
    </source>
</evidence>
<keyword evidence="1" id="KW-0472">Membrane</keyword>
<reference evidence="3" key="1">
    <citation type="journal article" date="2019" name="Int. J. Syst. Evol. Microbiol.">
        <title>The Global Catalogue of Microorganisms (GCM) 10K type strain sequencing project: providing services to taxonomists for standard genome sequencing and annotation.</title>
        <authorList>
            <consortium name="The Broad Institute Genomics Platform"/>
            <consortium name="The Broad Institute Genome Sequencing Center for Infectious Disease"/>
            <person name="Wu L."/>
            <person name="Ma J."/>
        </authorList>
    </citation>
    <scope>NUCLEOTIDE SEQUENCE [LARGE SCALE GENOMIC DNA]</scope>
    <source>
        <strain evidence="3">TBRC 5832</strain>
    </source>
</reference>
<protein>
    <submittedName>
        <fullName evidence="2">DUF3618 domain-containing protein</fullName>
    </submittedName>
</protein>
<keyword evidence="3" id="KW-1185">Reference proteome</keyword>
<accession>A0ABV8IPB4</accession>
<sequence length="129" mass="13857">MTSSDVPGQPEHLRDEIEQTRAELGDTVEALAAKTDVKARAKQALDGAADRTRQQLSTAKTTAVDAVDAAKVRVSEASQDPRVRRAVPPAAIAAAVATVVGTVIVVARRRRAAARRARLRPASWRSRLR</sequence>
<evidence type="ECO:0000313" key="3">
    <source>
        <dbReference type="Proteomes" id="UP001595867"/>
    </source>
</evidence>
<dbReference type="InterPro" id="IPR022062">
    <property type="entry name" value="DUF3618"/>
</dbReference>
<organism evidence="2 3">
    <name type="scientific">Actinoplanes subglobosus</name>
    <dbReference type="NCBI Taxonomy" id="1547892"/>
    <lineage>
        <taxon>Bacteria</taxon>
        <taxon>Bacillati</taxon>
        <taxon>Actinomycetota</taxon>
        <taxon>Actinomycetes</taxon>
        <taxon>Micromonosporales</taxon>
        <taxon>Micromonosporaceae</taxon>
        <taxon>Actinoplanes</taxon>
    </lineage>
</organism>
<keyword evidence="1" id="KW-1133">Transmembrane helix</keyword>